<evidence type="ECO:0000313" key="1">
    <source>
        <dbReference type="EMBL" id="CAH2040016.1"/>
    </source>
</evidence>
<organism evidence="1 2">
    <name type="scientific">Iphiclides podalirius</name>
    <name type="common">scarce swallowtail</name>
    <dbReference type="NCBI Taxonomy" id="110791"/>
    <lineage>
        <taxon>Eukaryota</taxon>
        <taxon>Metazoa</taxon>
        <taxon>Ecdysozoa</taxon>
        <taxon>Arthropoda</taxon>
        <taxon>Hexapoda</taxon>
        <taxon>Insecta</taxon>
        <taxon>Pterygota</taxon>
        <taxon>Neoptera</taxon>
        <taxon>Endopterygota</taxon>
        <taxon>Lepidoptera</taxon>
        <taxon>Glossata</taxon>
        <taxon>Ditrysia</taxon>
        <taxon>Papilionoidea</taxon>
        <taxon>Papilionidae</taxon>
        <taxon>Papilioninae</taxon>
        <taxon>Iphiclides</taxon>
    </lineage>
</organism>
<protein>
    <submittedName>
        <fullName evidence="1">Uncharacterized protein</fullName>
    </submittedName>
</protein>
<proteinExistence type="predicted"/>
<dbReference type="Proteomes" id="UP000837857">
    <property type="component" value="Chromosome 11"/>
</dbReference>
<keyword evidence="2" id="KW-1185">Reference proteome</keyword>
<accession>A0ABN8HU91</accession>
<name>A0ABN8HU91_9NEOP</name>
<gene>
    <name evidence="1" type="ORF">IPOD504_LOCUS2204</name>
</gene>
<feature type="non-terminal residue" evidence="1">
    <location>
        <position position="98"/>
    </location>
</feature>
<evidence type="ECO:0000313" key="2">
    <source>
        <dbReference type="Proteomes" id="UP000837857"/>
    </source>
</evidence>
<sequence>MLLEAFGDFQKGRWTRAGHIQITEAGDITAQAAEARPAQLAGNQAIPLSIQETSRSPFTLQCPPRTTTLAIGYLHKNKKRTRHKYGGVRSEDLEYCAF</sequence>
<reference evidence="1" key="1">
    <citation type="submission" date="2022-03" db="EMBL/GenBank/DDBJ databases">
        <authorList>
            <person name="Martin H S."/>
        </authorList>
    </citation>
    <scope>NUCLEOTIDE SEQUENCE</scope>
</reference>
<dbReference type="EMBL" id="OW152823">
    <property type="protein sequence ID" value="CAH2040016.1"/>
    <property type="molecule type" value="Genomic_DNA"/>
</dbReference>